<keyword evidence="1" id="KW-0472">Membrane</keyword>
<dbReference type="EMBL" id="BARS01005292">
    <property type="protein sequence ID" value="GAF71131.1"/>
    <property type="molecule type" value="Genomic_DNA"/>
</dbReference>
<sequence length="155" mass="15841">ILKRHAAKAIATKATIAAGAVLAPFSIIAGLPIAALGVGSLLAGNLNKIPEKYRPLAKKASIRTLLATGLYTAGALAVAPWLGAIGAGIAIAGPTAAKLSWTHRKKIGKGVKKGAKLTGKAGKGVGKLGLWGLKYTIGLPFFGPQWILGKIYKNK</sequence>
<feature type="transmembrane region" description="Helical" evidence="1">
    <location>
        <begin position="21"/>
        <end position="44"/>
    </location>
</feature>
<keyword evidence="1" id="KW-0812">Transmembrane</keyword>
<dbReference type="AlphaFoldDB" id="X0S7F0"/>
<comment type="caution">
    <text evidence="2">The sequence shown here is derived from an EMBL/GenBank/DDBJ whole genome shotgun (WGS) entry which is preliminary data.</text>
</comment>
<keyword evidence="1" id="KW-1133">Transmembrane helix</keyword>
<accession>X0S7F0</accession>
<protein>
    <submittedName>
        <fullName evidence="2">Uncharacterized protein</fullName>
    </submittedName>
</protein>
<evidence type="ECO:0000313" key="2">
    <source>
        <dbReference type="EMBL" id="GAF71131.1"/>
    </source>
</evidence>
<organism evidence="2">
    <name type="scientific">marine sediment metagenome</name>
    <dbReference type="NCBI Taxonomy" id="412755"/>
    <lineage>
        <taxon>unclassified sequences</taxon>
        <taxon>metagenomes</taxon>
        <taxon>ecological metagenomes</taxon>
    </lineage>
</organism>
<feature type="transmembrane region" description="Helical" evidence="1">
    <location>
        <begin position="64"/>
        <end position="97"/>
    </location>
</feature>
<proteinExistence type="predicted"/>
<name>X0S7F0_9ZZZZ</name>
<feature type="non-terminal residue" evidence="2">
    <location>
        <position position="1"/>
    </location>
</feature>
<gene>
    <name evidence="2" type="ORF">S01H1_10368</name>
</gene>
<reference evidence="2" key="1">
    <citation type="journal article" date="2014" name="Front. Microbiol.">
        <title>High frequency of phylogenetically diverse reductive dehalogenase-homologous genes in deep subseafloor sedimentary metagenomes.</title>
        <authorList>
            <person name="Kawai M."/>
            <person name="Futagami T."/>
            <person name="Toyoda A."/>
            <person name="Takaki Y."/>
            <person name="Nishi S."/>
            <person name="Hori S."/>
            <person name="Arai W."/>
            <person name="Tsubouchi T."/>
            <person name="Morono Y."/>
            <person name="Uchiyama I."/>
            <person name="Ito T."/>
            <person name="Fujiyama A."/>
            <person name="Inagaki F."/>
            <person name="Takami H."/>
        </authorList>
    </citation>
    <scope>NUCLEOTIDE SEQUENCE</scope>
    <source>
        <strain evidence="2">Expedition CK06-06</strain>
    </source>
</reference>
<evidence type="ECO:0000256" key="1">
    <source>
        <dbReference type="SAM" id="Phobius"/>
    </source>
</evidence>